<feature type="region of interest" description="Disordered" evidence="1">
    <location>
        <begin position="1"/>
        <end position="23"/>
    </location>
</feature>
<dbReference type="Proteomes" id="UP001610563">
    <property type="component" value="Unassembled WGS sequence"/>
</dbReference>
<keyword evidence="3" id="KW-1185">Reference proteome</keyword>
<feature type="compositionally biased region" description="Polar residues" evidence="1">
    <location>
        <begin position="81"/>
        <end position="93"/>
    </location>
</feature>
<reference evidence="2 3" key="1">
    <citation type="submission" date="2024-07" db="EMBL/GenBank/DDBJ databases">
        <title>Section-level genome sequencing and comparative genomics of Aspergillus sections Usti and Cavernicolus.</title>
        <authorList>
            <consortium name="Lawrence Berkeley National Laboratory"/>
            <person name="Nybo J.L."/>
            <person name="Vesth T.C."/>
            <person name="Theobald S."/>
            <person name="Frisvad J.C."/>
            <person name="Larsen T.O."/>
            <person name="Kjaerboelling I."/>
            <person name="Rothschild-Mancinelli K."/>
            <person name="Lyhne E.K."/>
            <person name="Kogle M.E."/>
            <person name="Barry K."/>
            <person name="Clum A."/>
            <person name="Na H."/>
            <person name="Ledsgaard L."/>
            <person name="Lin J."/>
            <person name="Lipzen A."/>
            <person name="Kuo A."/>
            <person name="Riley R."/>
            <person name="Mondo S."/>
            <person name="Labutti K."/>
            <person name="Haridas S."/>
            <person name="Pangalinan J."/>
            <person name="Salamov A.A."/>
            <person name="Simmons B.A."/>
            <person name="Magnuson J.K."/>
            <person name="Chen J."/>
            <person name="Drula E."/>
            <person name="Henrissat B."/>
            <person name="Wiebenga A."/>
            <person name="Lubbers R.J."/>
            <person name="Gomes A.C."/>
            <person name="Makela M.R."/>
            <person name="Stajich J."/>
            <person name="Grigoriev I.V."/>
            <person name="Mortensen U.H."/>
            <person name="De Vries R.P."/>
            <person name="Baker S.E."/>
            <person name="Andersen M.R."/>
        </authorList>
    </citation>
    <scope>NUCLEOTIDE SEQUENCE [LARGE SCALE GENOMIC DNA]</scope>
    <source>
        <strain evidence="2 3">CBS 209.92</strain>
    </source>
</reference>
<gene>
    <name evidence="2" type="ORF">BJX66DRAFT_291130</name>
</gene>
<feature type="non-terminal residue" evidence="2">
    <location>
        <position position="100"/>
    </location>
</feature>
<protein>
    <submittedName>
        <fullName evidence="2">Uncharacterized protein</fullName>
    </submittedName>
</protein>
<sequence>MLNYRRHRDKLLSRSTHSGSKRLTHGICCTYPVTSSQVSKSHLRITSPIMSTTMLSSLPPERPIPHRTSSHSRTDGRPASPAQTRVSERSLTSLEAYGAG</sequence>
<feature type="region of interest" description="Disordered" evidence="1">
    <location>
        <begin position="52"/>
        <end position="100"/>
    </location>
</feature>
<dbReference type="EMBL" id="JBFTWV010000003">
    <property type="protein sequence ID" value="KAL2800572.1"/>
    <property type="molecule type" value="Genomic_DNA"/>
</dbReference>
<accession>A0ABR4GNC8</accession>
<comment type="caution">
    <text evidence="2">The sequence shown here is derived from an EMBL/GenBank/DDBJ whole genome shotgun (WGS) entry which is preliminary data.</text>
</comment>
<name>A0ABR4GNC8_9EURO</name>
<proteinExistence type="predicted"/>
<evidence type="ECO:0000256" key="1">
    <source>
        <dbReference type="SAM" id="MobiDB-lite"/>
    </source>
</evidence>
<organism evidence="2 3">
    <name type="scientific">Aspergillus keveii</name>
    <dbReference type="NCBI Taxonomy" id="714993"/>
    <lineage>
        <taxon>Eukaryota</taxon>
        <taxon>Fungi</taxon>
        <taxon>Dikarya</taxon>
        <taxon>Ascomycota</taxon>
        <taxon>Pezizomycotina</taxon>
        <taxon>Eurotiomycetes</taxon>
        <taxon>Eurotiomycetidae</taxon>
        <taxon>Eurotiales</taxon>
        <taxon>Aspergillaceae</taxon>
        <taxon>Aspergillus</taxon>
        <taxon>Aspergillus subgen. Nidulantes</taxon>
    </lineage>
</organism>
<evidence type="ECO:0000313" key="2">
    <source>
        <dbReference type="EMBL" id="KAL2800572.1"/>
    </source>
</evidence>
<evidence type="ECO:0000313" key="3">
    <source>
        <dbReference type="Proteomes" id="UP001610563"/>
    </source>
</evidence>